<dbReference type="RefSeq" id="XP_008181585.1">
    <property type="nucleotide sequence ID" value="XM_008183363.1"/>
</dbReference>
<organism evidence="2 3">
    <name type="scientific">Acyrthosiphon pisum</name>
    <name type="common">Pea aphid</name>
    <dbReference type="NCBI Taxonomy" id="7029"/>
    <lineage>
        <taxon>Eukaryota</taxon>
        <taxon>Metazoa</taxon>
        <taxon>Ecdysozoa</taxon>
        <taxon>Arthropoda</taxon>
        <taxon>Hexapoda</taxon>
        <taxon>Insecta</taxon>
        <taxon>Pterygota</taxon>
        <taxon>Neoptera</taxon>
        <taxon>Paraneoptera</taxon>
        <taxon>Hemiptera</taxon>
        <taxon>Sternorrhyncha</taxon>
        <taxon>Aphidomorpha</taxon>
        <taxon>Aphidoidea</taxon>
        <taxon>Aphididae</taxon>
        <taxon>Macrosiphini</taxon>
        <taxon>Acyrthosiphon</taxon>
    </lineage>
</organism>
<dbReference type="OrthoDB" id="6629188at2759"/>
<protein>
    <recommendedName>
        <fullName evidence="1">Transposable element P transposase-like RNase H C-terminal domain-containing protein</fullName>
    </recommendedName>
</protein>
<dbReference type="Pfam" id="PF21789">
    <property type="entry name" value="TNP-like_RNaseH_C"/>
    <property type="match status" value="1"/>
</dbReference>
<keyword evidence="3" id="KW-1185">Reference proteome</keyword>
<dbReference type="PANTHER" id="PTHR47577:SF2">
    <property type="entry name" value="THAP DOMAIN CONTAINING 9"/>
    <property type="match status" value="1"/>
</dbReference>
<accession>A0A8R2F7A1</accession>
<evidence type="ECO:0000259" key="1">
    <source>
        <dbReference type="Pfam" id="PF21789"/>
    </source>
</evidence>
<evidence type="ECO:0000313" key="2">
    <source>
        <dbReference type="EnsemblMetazoa" id="XP_008181585.1"/>
    </source>
</evidence>
<reference evidence="2" key="2">
    <citation type="submission" date="2022-06" db="UniProtKB">
        <authorList>
            <consortium name="EnsemblMetazoa"/>
        </authorList>
    </citation>
    <scope>IDENTIFICATION</scope>
</reference>
<name>A0A8R2F7A1_ACYPI</name>
<sequence length="111" mass="12614">MYSLSYKLSYRLSQDHIETFFSSIRQRGGFNNNPSCKQFKSAHKKLLVHNEISGSQYGNCIAILDTTQISVVQVGPDSIISNESEQGKNITDHDYFRAIHRITPFLDEVTS</sequence>
<dbReference type="EnsemblMetazoa" id="XM_008183363.1">
    <property type="protein sequence ID" value="XP_008181585.1"/>
    <property type="gene ID" value="LOC103308972"/>
</dbReference>
<proteinExistence type="predicted"/>
<dbReference type="PANTHER" id="PTHR47577">
    <property type="entry name" value="THAP DOMAIN-CONTAINING PROTEIN 6"/>
    <property type="match status" value="1"/>
</dbReference>
<reference evidence="3" key="1">
    <citation type="submission" date="2010-06" db="EMBL/GenBank/DDBJ databases">
        <authorList>
            <person name="Jiang H."/>
            <person name="Abraham K."/>
            <person name="Ali S."/>
            <person name="Alsbrooks S.L."/>
            <person name="Anim B.N."/>
            <person name="Anosike U.S."/>
            <person name="Attaway T."/>
            <person name="Bandaranaike D.P."/>
            <person name="Battles P.K."/>
            <person name="Bell S.N."/>
            <person name="Bell A.V."/>
            <person name="Beltran B."/>
            <person name="Bickham C."/>
            <person name="Bustamante Y."/>
            <person name="Caleb T."/>
            <person name="Canada A."/>
            <person name="Cardenas V."/>
            <person name="Carter K."/>
            <person name="Chacko J."/>
            <person name="Chandrabose M.N."/>
            <person name="Chavez D."/>
            <person name="Chavez A."/>
            <person name="Chen L."/>
            <person name="Chu H.-S."/>
            <person name="Claassen K.J."/>
            <person name="Cockrell R."/>
            <person name="Collins M."/>
            <person name="Cooper J.A."/>
            <person name="Cree A."/>
            <person name="Curry S.M."/>
            <person name="Da Y."/>
            <person name="Dao M.D."/>
            <person name="Das B."/>
            <person name="Davila M.-L."/>
            <person name="Davy-Carroll L."/>
            <person name="Denson S."/>
            <person name="Dinh H."/>
            <person name="Ebong V.E."/>
            <person name="Edwards J.R."/>
            <person name="Egan A."/>
            <person name="El-Daye J."/>
            <person name="Escobedo L."/>
            <person name="Fernandez S."/>
            <person name="Fernando P.R."/>
            <person name="Flagg N."/>
            <person name="Forbes L.D."/>
            <person name="Fowler R.G."/>
            <person name="Fu Q."/>
            <person name="Gabisi R.A."/>
            <person name="Ganer J."/>
            <person name="Garbino Pronczuk A."/>
            <person name="Garcia R.M."/>
            <person name="Garner T."/>
            <person name="Garrett T.E."/>
            <person name="Gonzalez D.A."/>
            <person name="Hamid H."/>
            <person name="Hawkins E.S."/>
            <person name="Hirani K."/>
            <person name="Hogues M.E."/>
            <person name="Hollins B."/>
            <person name="Hsiao C.-H."/>
            <person name="Jabil R."/>
            <person name="James M.L."/>
            <person name="Jhangiani S.N."/>
            <person name="Johnson B."/>
            <person name="Johnson Q."/>
            <person name="Joshi V."/>
            <person name="Kalu J.B."/>
            <person name="Kam C."/>
            <person name="Kashfia A."/>
            <person name="Keebler J."/>
            <person name="Kisamo H."/>
            <person name="Kovar C.L."/>
            <person name="Lago L.A."/>
            <person name="Lai C.-Y."/>
            <person name="Laidlaw J."/>
            <person name="Lara F."/>
            <person name="Le T.-K."/>
            <person name="Lee S.L."/>
            <person name="Legall F.H."/>
            <person name="Lemon S.J."/>
            <person name="Lewis L.R."/>
            <person name="Li B."/>
            <person name="Liu Y."/>
            <person name="Liu Y.-S."/>
            <person name="Lopez J."/>
            <person name="Lozado R.J."/>
            <person name="Lu J."/>
            <person name="Madu R.C."/>
            <person name="Maheshwari M."/>
            <person name="Maheshwari R."/>
            <person name="Malloy K."/>
            <person name="Martinez E."/>
            <person name="Mathew T."/>
            <person name="Mercado I.C."/>
            <person name="Mercado C."/>
            <person name="Meyer B."/>
            <person name="Montgomery K."/>
            <person name="Morgan M.B."/>
            <person name="Munidasa M."/>
            <person name="Nazareth L.V."/>
            <person name="Nelson J."/>
            <person name="Ng B.M."/>
            <person name="Nguyen N.B."/>
            <person name="Nguyen P.Q."/>
            <person name="Nguyen T."/>
            <person name="Obregon M."/>
            <person name="Okwuonu G.O."/>
            <person name="Onwere C.G."/>
            <person name="Orozco G."/>
            <person name="Parra A."/>
            <person name="Patel S."/>
            <person name="Patil S."/>
            <person name="Perez A."/>
            <person name="Perez Y."/>
            <person name="Pham C."/>
            <person name="Primus E.L."/>
            <person name="Pu L.-L."/>
            <person name="Puazo M."/>
            <person name="Qin X."/>
            <person name="Quiroz J.B."/>
            <person name="Reese J."/>
            <person name="Richards S."/>
            <person name="Rives C.M."/>
            <person name="Robberts R."/>
            <person name="Ruiz S.J."/>
            <person name="Ruiz M.J."/>
            <person name="Santibanez J."/>
            <person name="Schneider B.W."/>
            <person name="Sisson I."/>
            <person name="Smith M."/>
            <person name="Sodergren E."/>
            <person name="Song X.-Z."/>
            <person name="Song B.B."/>
            <person name="Summersgill H."/>
            <person name="Thelus R."/>
            <person name="Thornton R.D."/>
            <person name="Trejos Z.Y."/>
            <person name="Usmani K."/>
            <person name="Vattathil S."/>
            <person name="Villasana D."/>
            <person name="Walker D.L."/>
            <person name="Wang S."/>
            <person name="Wang K."/>
            <person name="White C.S."/>
            <person name="Williams A.C."/>
            <person name="Williamson J."/>
            <person name="Wilson K."/>
            <person name="Woghiren I.O."/>
            <person name="Woodworth J.R."/>
            <person name="Worley K.C."/>
            <person name="Wright R.A."/>
            <person name="Wu W."/>
            <person name="Young L."/>
            <person name="Zhang L."/>
            <person name="Zhang J."/>
            <person name="Zhu Y."/>
            <person name="Muzny D.M."/>
            <person name="Weinstock G."/>
            <person name="Gibbs R.A."/>
        </authorList>
    </citation>
    <scope>NUCLEOTIDE SEQUENCE [LARGE SCALE GENOMIC DNA]</scope>
    <source>
        <strain evidence="3">LSR1</strain>
    </source>
</reference>
<dbReference type="InterPro" id="IPR048367">
    <property type="entry name" value="TNP-like_RNaseH_C"/>
</dbReference>
<evidence type="ECO:0000313" key="3">
    <source>
        <dbReference type="Proteomes" id="UP000007819"/>
    </source>
</evidence>
<dbReference type="GeneID" id="103308972"/>
<dbReference type="KEGG" id="api:103308972"/>
<feature type="domain" description="Transposable element P transposase-like RNase H C-terminal" evidence="1">
    <location>
        <begin position="10"/>
        <end position="44"/>
    </location>
</feature>
<dbReference type="Proteomes" id="UP000007819">
    <property type="component" value="Chromosome X"/>
</dbReference>
<dbReference type="AlphaFoldDB" id="A0A8R2F7A1"/>